<feature type="domain" description="NAD-dependent epimerase/dehydratase" evidence="2">
    <location>
        <begin position="92"/>
        <end position="202"/>
    </location>
</feature>
<dbReference type="EnsemblMetazoa" id="XM_019993291.1">
    <property type="protein sequence ID" value="XP_019848850.1"/>
    <property type="gene ID" value="LOC109580276"/>
</dbReference>
<reference evidence="4" key="1">
    <citation type="journal article" date="2010" name="Nature">
        <title>The Amphimedon queenslandica genome and the evolution of animal complexity.</title>
        <authorList>
            <person name="Srivastava M."/>
            <person name="Simakov O."/>
            <person name="Chapman J."/>
            <person name="Fahey B."/>
            <person name="Gauthier M.E."/>
            <person name="Mitros T."/>
            <person name="Richards G.S."/>
            <person name="Conaco C."/>
            <person name="Dacre M."/>
            <person name="Hellsten U."/>
            <person name="Larroux C."/>
            <person name="Putnam N.H."/>
            <person name="Stanke M."/>
            <person name="Adamska M."/>
            <person name="Darling A."/>
            <person name="Degnan S.M."/>
            <person name="Oakley T.H."/>
            <person name="Plachetzki D.C."/>
            <person name="Zhai Y."/>
            <person name="Adamski M."/>
            <person name="Calcino A."/>
            <person name="Cummins S.F."/>
            <person name="Goodstein D.M."/>
            <person name="Harris C."/>
            <person name="Jackson D.J."/>
            <person name="Leys S.P."/>
            <person name="Shu S."/>
            <person name="Woodcroft B.J."/>
            <person name="Vervoort M."/>
            <person name="Kosik K.S."/>
            <person name="Manning G."/>
            <person name="Degnan B.M."/>
            <person name="Rokhsar D.S."/>
        </authorList>
    </citation>
    <scope>NUCLEOTIDE SEQUENCE [LARGE SCALE GENOMIC DNA]</scope>
</reference>
<dbReference type="KEGG" id="aqu:109580276"/>
<proteinExistence type="predicted"/>
<keyword evidence="1" id="KW-1133">Transmembrane helix</keyword>
<evidence type="ECO:0000256" key="1">
    <source>
        <dbReference type="SAM" id="Phobius"/>
    </source>
</evidence>
<dbReference type="AlphaFoldDB" id="A0A1X7VI85"/>
<dbReference type="InParanoid" id="A0A1X7VI85"/>
<keyword evidence="1" id="KW-0472">Membrane</keyword>
<name>A0A1X7VI85_AMPQE</name>
<organism evidence="3">
    <name type="scientific">Amphimedon queenslandica</name>
    <name type="common">Sponge</name>
    <dbReference type="NCBI Taxonomy" id="400682"/>
    <lineage>
        <taxon>Eukaryota</taxon>
        <taxon>Metazoa</taxon>
        <taxon>Porifera</taxon>
        <taxon>Demospongiae</taxon>
        <taxon>Heteroscleromorpha</taxon>
        <taxon>Haplosclerida</taxon>
        <taxon>Niphatidae</taxon>
        <taxon>Amphimedon</taxon>
    </lineage>
</organism>
<dbReference type="EnsemblMetazoa" id="Aqu2.1.39618_001">
    <property type="protein sequence ID" value="Aqu2.1.39618_001"/>
    <property type="gene ID" value="Aqu2.1.39618"/>
</dbReference>
<evidence type="ECO:0000259" key="2">
    <source>
        <dbReference type="Pfam" id="PF01370"/>
    </source>
</evidence>
<keyword evidence="1" id="KW-0812">Transmembrane</keyword>
<reference evidence="3" key="2">
    <citation type="submission" date="2017-05" db="UniProtKB">
        <authorList>
            <consortium name="EnsemblMetazoa"/>
        </authorList>
    </citation>
    <scope>IDENTIFICATION</scope>
</reference>
<dbReference type="SUPFAM" id="SSF51735">
    <property type="entry name" value="NAD(P)-binding Rossmann-fold domains"/>
    <property type="match status" value="1"/>
</dbReference>
<feature type="transmembrane region" description="Helical" evidence="1">
    <location>
        <begin position="9"/>
        <end position="28"/>
    </location>
</feature>
<gene>
    <name evidence="3" type="primary">109580276</name>
</gene>
<sequence>MLMLPTKKNYLYCLGGLVVTVTVLYMILLHQGIIGQYNYKTEIYHNHDRKFPLKADAMIPHVNVSTSFSSDATSCVISSISNGLILDKQRHILIIGAMSLIGARLTMYLHERGYHVLGVEDMINVNNDDMKWYRWSQLIDNRIPTQIVKLSRKESLLSLLSHHSPQAVIYVPTRVDGMERNDDTVHSVLKNFVSLLMNMKSNPQVVLVSYWKTLLEKGWLTSYETILSSVYSQSSSAIIRVSNLHEPLEDTTQSTGGQWYVNDVCSIIEKALTSEQYIWDMNQCTSFTDNKQYLTPSDHLAKTDNWVEEYNKYIKRKTRNVTLGAYLVSVSYVSQYGIFPVSNSFRYIFSWFTTASKHGLDIVLFHDTMSKGFQQRLKEFHHNTETIHIKPTSQMIANDQRFYFIYDYLVRNSDINLAIATDIRDVEFLRDPSVAMSFIGDYIYTGLDVPFFTDVGSHGQANSYKKCYPDYPHNEVYKTYGLFNIGVIGGTRSAILTLLIHLLLNMEDSRHVANSCCDMPSIELLMHTVFFDEGFVGYPFNSAFFTQTPGPRGLYIRHKPI</sequence>
<dbReference type="Pfam" id="PF01370">
    <property type="entry name" value="Epimerase"/>
    <property type="match status" value="1"/>
</dbReference>
<keyword evidence="4" id="KW-1185">Reference proteome</keyword>
<dbReference type="InterPro" id="IPR001509">
    <property type="entry name" value="Epimerase_deHydtase"/>
</dbReference>
<dbReference type="Gene3D" id="3.40.50.720">
    <property type="entry name" value="NAD(P)-binding Rossmann-like Domain"/>
    <property type="match status" value="1"/>
</dbReference>
<evidence type="ECO:0000313" key="4">
    <source>
        <dbReference type="Proteomes" id="UP000007879"/>
    </source>
</evidence>
<protein>
    <recommendedName>
        <fullName evidence="2">NAD-dependent epimerase/dehydratase domain-containing protein</fullName>
    </recommendedName>
</protein>
<dbReference type="OrthoDB" id="6324577at2759"/>
<accession>A0A1X7VI85</accession>
<evidence type="ECO:0000313" key="3">
    <source>
        <dbReference type="EnsemblMetazoa" id="Aqu2.1.39618_001"/>
    </source>
</evidence>
<dbReference type="InterPro" id="IPR036291">
    <property type="entry name" value="NAD(P)-bd_dom_sf"/>
</dbReference>
<dbReference type="Proteomes" id="UP000007879">
    <property type="component" value="Unassembled WGS sequence"/>
</dbReference>